<dbReference type="AlphaFoldDB" id="A0A1E4S7P3"/>
<accession>A0A1E4S7P3</accession>
<keyword evidence="1 4" id="KW-0732">Signal</keyword>
<feature type="signal peptide" evidence="4">
    <location>
        <begin position="1"/>
        <end position="18"/>
    </location>
</feature>
<sequence length="361" mass="37238">MFLRSLIPLALALATASAESYSIPVSFDQILQSYSYFPRGSAVVEANADGLEIVGDFADDAAACDALDGAQIIYYADDQSGILLTSNCYNVYYMEDTSKELLTWDSCEEFPFYESLCGVESSTSTSTHTVSPDTSRTGAITKTSDSSAVVIVDRPAYTVVQITTSTVYTTRSDGVVTSYTTVCPVKNDVKTTVVTITSCEDQACTEVPVTTGATVVTSEFEGALTSYTTYCPLPSSVPQVIPSATSTTTEHVAETTGEVTTEGATTEKGDVAATTAATTEVTTEGAAEGAAGETTTVVNGETVTVAPAAAVTATSVPVVEAQSTSEEAGETASATIVTFEGKGSKLTALSALAIAGVVALF</sequence>
<evidence type="ECO:0000256" key="3">
    <source>
        <dbReference type="SAM" id="MobiDB-lite"/>
    </source>
</evidence>
<gene>
    <name evidence="5" type="ORF">CYBJADRAFT_166272</name>
</gene>
<dbReference type="GeneID" id="30988822"/>
<keyword evidence="2" id="KW-0325">Glycoprotein</keyword>
<evidence type="ECO:0000256" key="4">
    <source>
        <dbReference type="SAM" id="SignalP"/>
    </source>
</evidence>
<dbReference type="Proteomes" id="UP000094389">
    <property type="component" value="Unassembled WGS sequence"/>
</dbReference>
<name>A0A1E4S7P3_CYBJN</name>
<dbReference type="Pfam" id="PF13928">
    <property type="entry name" value="Flocculin_t3"/>
    <property type="match status" value="1"/>
</dbReference>
<dbReference type="OMA" id="TSNCYNV"/>
<evidence type="ECO:0000256" key="1">
    <source>
        <dbReference type="ARBA" id="ARBA00022729"/>
    </source>
</evidence>
<proteinExistence type="predicted"/>
<protein>
    <submittedName>
        <fullName evidence="5">Uncharacterized protein</fullName>
    </submittedName>
</protein>
<reference evidence="5 6" key="1">
    <citation type="journal article" date="2016" name="Proc. Natl. Acad. Sci. U.S.A.">
        <title>Comparative genomics of biotechnologically important yeasts.</title>
        <authorList>
            <person name="Riley R."/>
            <person name="Haridas S."/>
            <person name="Wolfe K.H."/>
            <person name="Lopes M.R."/>
            <person name="Hittinger C.T."/>
            <person name="Goeker M."/>
            <person name="Salamov A.A."/>
            <person name="Wisecaver J.H."/>
            <person name="Long T.M."/>
            <person name="Calvey C.H."/>
            <person name="Aerts A.L."/>
            <person name="Barry K.W."/>
            <person name="Choi C."/>
            <person name="Clum A."/>
            <person name="Coughlan A.Y."/>
            <person name="Deshpande S."/>
            <person name="Douglass A.P."/>
            <person name="Hanson S.J."/>
            <person name="Klenk H.-P."/>
            <person name="LaButti K.M."/>
            <person name="Lapidus A."/>
            <person name="Lindquist E.A."/>
            <person name="Lipzen A.M."/>
            <person name="Meier-Kolthoff J.P."/>
            <person name="Ohm R.A."/>
            <person name="Otillar R.P."/>
            <person name="Pangilinan J.L."/>
            <person name="Peng Y."/>
            <person name="Rokas A."/>
            <person name="Rosa C.A."/>
            <person name="Scheuner C."/>
            <person name="Sibirny A.A."/>
            <person name="Slot J.C."/>
            <person name="Stielow J.B."/>
            <person name="Sun H."/>
            <person name="Kurtzman C.P."/>
            <person name="Blackwell M."/>
            <person name="Grigoriev I.V."/>
            <person name="Jeffries T.W."/>
        </authorList>
    </citation>
    <scope>NUCLEOTIDE SEQUENCE [LARGE SCALE GENOMIC DNA]</scope>
    <source>
        <strain evidence="6">ATCC 18201 / CBS 1600 / BCRC 20928 / JCM 3617 / NBRC 0987 / NRRL Y-1542</strain>
    </source>
</reference>
<evidence type="ECO:0000313" key="5">
    <source>
        <dbReference type="EMBL" id="ODV75547.1"/>
    </source>
</evidence>
<feature type="chain" id="PRO_5009162688" evidence="4">
    <location>
        <begin position="19"/>
        <end position="361"/>
    </location>
</feature>
<dbReference type="EMBL" id="KV453926">
    <property type="protein sequence ID" value="ODV75547.1"/>
    <property type="molecule type" value="Genomic_DNA"/>
</dbReference>
<dbReference type="InterPro" id="IPR025928">
    <property type="entry name" value="Flocculin_t3_rpt"/>
</dbReference>
<feature type="region of interest" description="Disordered" evidence="3">
    <location>
        <begin position="245"/>
        <end position="264"/>
    </location>
</feature>
<organism evidence="5 6">
    <name type="scientific">Cyberlindnera jadinii (strain ATCC 18201 / CBS 1600 / BCRC 20928 / JCM 3617 / NBRC 0987 / NRRL Y-1542)</name>
    <name type="common">Torula yeast</name>
    <name type="synonym">Candida utilis</name>
    <dbReference type="NCBI Taxonomy" id="983966"/>
    <lineage>
        <taxon>Eukaryota</taxon>
        <taxon>Fungi</taxon>
        <taxon>Dikarya</taxon>
        <taxon>Ascomycota</taxon>
        <taxon>Saccharomycotina</taxon>
        <taxon>Saccharomycetes</taxon>
        <taxon>Phaffomycetales</taxon>
        <taxon>Phaffomycetaceae</taxon>
        <taxon>Cyberlindnera</taxon>
    </lineage>
</organism>
<dbReference type="RefSeq" id="XP_020072586.1">
    <property type="nucleotide sequence ID" value="XM_020214426.1"/>
</dbReference>
<evidence type="ECO:0000313" key="6">
    <source>
        <dbReference type="Proteomes" id="UP000094389"/>
    </source>
</evidence>
<keyword evidence="6" id="KW-1185">Reference proteome</keyword>
<dbReference type="OrthoDB" id="4097113at2759"/>
<evidence type="ECO:0000256" key="2">
    <source>
        <dbReference type="ARBA" id="ARBA00023180"/>
    </source>
</evidence>